<dbReference type="Gene3D" id="3.50.50.60">
    <property type="entry name" value="FAD/NAD(P)-binding domain"/>
    <property type="match status" value="1"/>
</dbReference>
<reference evidence="5 6" key="1">
    <citation type="submission" date="2012-09" db="EMBL/GenBank/DDBJ databases">
        <title>Genome Sequence of alkane-degrading Bacterium Alcanivorax sp. 6-D-6.</title>
        <authorList>
            <person name="Lai Q."/>
            <person name="Shao Z."/>
        </authorList>
    </citation>
    <scope>NUCLEOTIDE SEQUENCE [LARGE SCALE GENOMIC DNA]</scope>
    <source>
        <strain evidence="5 6">6-D-6</strain>
    </source>
</reference>
<dbReference type="Gene3D" id="1.10.405.10">
    <property type="entry name" value="Guanine Nucleotide Dissociation Inhibitor, domain 1"/>
    <property type="match status" value="1"/>
</dbReference>
<dbReference type="Pfam" id="PF01593">
    <property type="entry name" value="Amino_oxidase"/>
    <property type="match status" value="1"/>
</dbReference>
<organism evidence="5 6">
    <name type="scientific">Alcanivorax xiamenensis</name>
    <dbReference type="NCBI Taxonomy" id="1177156"/>
    <lineage>
        <taxon>Bacteria</taxon>
        <taxon>Pseudomonadati</taxon>
        <taxon>Pseudomonadota</taxon>
        <taxon>Gammaproteobacteria</taxon>
        <taxon>Oceanospirillales</taxon>
        <taxon>Alcanivoracaceae</taxon>
        <taxon>Alcanivorax</taxon>
    </lineage>
</organism>
<feature type="domain" description="Amine oxidase" evidence="4">
    <location>
        <begin position="68"/>
        <end position="500"/>
    </location>
</feature>
<dbReference type="EMBL" id="AQPF01000007">
    <property type="protein sequence ID" value="KAF0806746.1"/>
    <property type="molecule type" value="Genomic_DNA"/>
</dbReference>
<comment type="similarity">
    <text evidence="2">Belongs to the flavin monoamine oxidase family.</text>
</comment>
<sequence>MIIWRLSRACFRLRGGRPRRAVFDCVEVMGLILVNAFTKFQFPTPEECENTMNHTDPRQDVIIVGAGLAGLKAALELKQAGKRVTVLEARDRVGGRSMPGEIAGQTIDLGGQWVGPQQTLLLDQANTLGVKTTPQYTTGASLLSLDGKLSSYRSDIPRLPFLSLLELGRLERRWAKEMRSLPTTAEPWLAVKAKQWDSETLESWILKHVHTRGAREFARTIARAVLCAEPRQVSYLCFLEYLRQGQGLETLIGTQGGAQQDKFIGGAWRIPERMAEQLGGGIVLNAPVLAVEQNGQYVTVTTEGRKYTAPYLIMAVPPVLAGKIGYNRPLPSKRSALLERMPMGSVIKIHVAYQSAFWRQRGLNGAVVSNDRIFNVVFDQSLDDNGMGVLVGFIDGDHAIAMSAHDETARRQQVITDLVHYFGQDAANPIDYVEQDWTAEPWSRGCYVAHTAPGVITSFGDTLREPCGRIHWAGTETAIEWTGYLEGALQSGMRAAREVIAAQR</sequence>
<dbReference type="InterPro" id="IPR002937">
    <property type="entry name" value="Amino_oxidase"/>
</dbReference>
<evidence type="ECO:0000256" key="3">
    <source>
        <dbReference type="ARBA" id="ARBA00023002"/>
    </source>
</evidence>
<dbReference type="PANTHER" id="PTHR43563:SF1">
    <property type="entry name" value="AMINE OXIDASE [FLAVIN-CONTAINING] B"/>
    <property type="match status" value="1"/>
</dbReference>
<evidence type="ECO:0000313" key="5">
    <source>
        <dbReference type="EMBL" id="KAF0806746.1"/>
    </source>
</evidence>
<comment type="caution">
    <text evidence="5">The sequence shown here is derived from an EMBL/GenBank/DDBJ whole genome shotgun (WGS) entry which is preliminary data.</text>
</comment>
<comment type="cofactor">
    <cofactor evidence="1">
        <name>FAD</name>
        <dbReference type="ChEBI" id="CHEBI:57692"/>
    </cofactor>
</comment>
<evidence type="ECO:0000259" key="4">
    <source>
        <dbReference type="Pfam" id="PF01593"/>
    </source>
</evidence>
<evidence type="ECO:0000313" key="6">
    <source>
        <dbReference type="Proteomes" id="UP000771797"/>
    </source>
</evidence>
<dbReference type="InterPro" id="IPR036188">
    <property type="entry name" value="FAD/NAD-bd_sf"/>
</dbReference>
<dbReference type="InterPro" id="IPR001613">
    <property type="entry name" value="Flavin_amine_oxidase"/>
</dbReference>
<dbReference type="PRINTS" id="PR00757">
    <property type="entry name" value="AMINEOXDASEF"/>
</dbReference>
<evidence type="ECO:0000256" key="1">
    <source>
        <dbReference type="ARBA" id="ARBA00001974"/>
    </source>
</evidence>
<gene>
    <name evidence="5" type="ORF">A6D6_01421</name>
</gene>
<dbReference type="Proteomes" id="UP000771797">
    <property type="component" value="Unassembled WGS sequence"/>
</dbReference>
<dbReference type="Gene3D" id="3.90.660.10">
    <property type="match status" value="1"/>
</dbReference>
<proteinExistence type="inferred from homology"/>
<dbReference type="SUPFAM" id="SSF51905">
    <property type="entry name" value="FAD/NAD(P)-binding domain"/>
    <property type="match status" value="1"/>
</dbReference>
<keyword evidence="6" id="KW-1185">Reference proteome</keyword>
<dbReference type="InterPro" id="IPR050703">
    <property type="entry name" value="Flavin_MAO"/>
</dbReference>
<dbReference type="PANTHER" id="PTHR43563">
    <property type="entry name" value="AMINE OXIDASE"/>
    <property type="match status" value="1"/>
</dbReference>
<dbReference type="SUPFAM" id="SSF54373">
    <property type="entry name" value="FAD-linked reductases, C-terminal domain"/>
    <property type="match status" value="1"/>
</dbReference>
<keyword evidence="3" id="KW-0560">Oxidoreductase</keyword>
<evidence type="ECO:0000256" key="2">
    <source>
        <dbReference type="ARBA" id="ARBA00005995"/>
    </source>
</evidence>
<name>A0ABQ6YB61_9GAMM</name>
<accession>A0ABQ6YB61</accession>
<protein>
    <submittedName>
        <fullName evidence="5">Amine oxidase</fullName>
    </submittedName>
</protein>